<proteinExistence type="predicted"/>
<evidence type="ECO:0000256" key="1">
    <source>
        <dbReference type="ARBA" id="ARBA00001933"/>
    </source>
</evidence>
<sequence length="389" mass="41158">MTTEGSNRDFAPRMRVVPSRQVITDRPFAPVSNETPAIHRAFFDDMRPLPARFPTARLREVTLVRAADLDERVDPTGQTRVWYAIESLQVTGSFKVRGALVSIEACIKRAGTASGLRVVAASAGNHGASMAYAASVLGVRATIFVPQGAPAAKCERIMSYGAELRYASSPYYDDAEAAAMEMAEAEGLSFISPYNDLHVIAGNGGSLGYEIARVLGRVPEHVLLPFGGGGLATGVAWSLADAAGETLGQVPRVWGVQSEVSPVMADSLERGAAIERFLPEGPTLAEGLEGGIAADAFARARSSIGGVIVVSEAAIGRAMHYVYCDLGLLVEGSSATALVPLMRSSERFPLALGVRGGDLVVLITGRNVDRATWERAVAPYTAHTARSRD</sequence>
<dbReference type="Gene3D" id="3.40.50.1100">
    <property type="match status" value="2"/>
</dbReference>
<reference evidence="5 6" key="1">
    <citation type="submission" date="2021-12" db="EMBL/GenBank/DDBJ databases">
        <title>Discovery of the Pendulisporaceae a myxobacterial family with distinct sporulation behavior and unique specialized metabolism.</title>
        <authorList>
            <person name="Garcia R."/>
            <person name="Popoff A."/>
            <person name="Bader C.D."/>
            <person name="Loehr J."/>
            <person name="Walesch S."/>
            <person name="Walt C."/>
            <person name="Boldt J."/>
            <person name="Bunk B."/>
            <person name="Haeckl F.J.F.P.J."/>
            <person name="Gunesch A.P."/>
            <person name="Birkelbach J."/>
            <person name="Nuebel U."/>
            <person name="Pietschmann T."/>
            <person name="Bach T."/>
            <person name="Mueller R."/>
        </authorList>
    </citation>
    <scope>NUCLEOTIDE SEQUENCE [LARGE SCALE GENOMIC DNA]</scope>
    <source>
        <strain evidence="5 6">MSr11954</strain>
    </source>
</reference>
<name>A0ABZ2M052_9BACT</name>
<dbReference type="InterPro" id="IPR001926">
    <property type="entry name" value="TrpB-like_PALP"/>
</dbReference>
<feature type="domain" description="Tryptophan synthase beta chain-like PALP" evidence="4">
    <location>
        <begin position="77"/>
        <end position="365"/>
    </location>
</feature>
<organism evidence="5 6">
    <name type="scientific">Pendulispora albinea</name>
    <dbReference type="NCBI Taxonomy" id="2741071"/>
    <lineage>
        <taxon>Bacteria</taxon>
        <taxon>Pseudomonadati</taxon>
        <taxon>Myxococcota</taxon>
        <taxon>Myxococcia</taxon>
        <taxon>Myxococcales</taxon>
        <taxon>Sorangiineae</taxon>
        <taxon>Pendulisporaceae</taxon>
        <taxon>Pendulispora</taxon>
    </lineage>
</organism>
<keyword evidence="6" id="KW-1185">Reference proteome</keyword>
<dbReference type="PANTHER" id="PTHR48078">
    <property type="entry name" value="THREONINE DEHYDRATASE, MITOCHONDRIAL-RELATED"/>
    <property type="match status" value="1"/>
</dbReference>
<dbReference type="RefSeq" id="WP_394826194.1">
    <property type="nucleotide sequence ID" value="NZ_CP089984.1"/>
</dbReference>
<dbReference type="PANTHER" id="PTHR48078:SF6">
    <property type="entry name" value="L-THREONINE DEHYDRATASE CATABOLIC TDCB"/>
    <property type="match status" value="1"/>
</dbReference>
<evidence type="ECO:0000313" key="5">
    <source>
        <dbReference type="EMBL" id="WXB16569.1"/>
    </source>
</evidence>
<evidence type="ECO:0000256" key="3">
    <source>
        <dbReference type="ARBA" id="ARBA00023239"/>
    </source>
</evidence>
<dbReference type="InterPro" id="IPR050147">
    <property type="entry name" value="Ser/Thr_Dehydratase"/>
</dbReference>
<comment type="cofactor">
    <cofactor evidence="1">
        <name>pyridoxal 5'-phosphate</name>
        <dbReference type="ChEBI" id="CHEBI:597326"/>
    </cofactor>
</comment>
<evidence type="ECO:0000256" key="2">
    <source>
        <dbReference type="ARBA" id="ARBA00022898"/>
    </source>
</evidence>
<dbReference type="Pfam" id="PF00291">
    <property type="entry name" value="PALP"/>
    <property type="match status" value="1"/>
</dbReference>
<protein>
    <submittedName>
        <fullName evidence="5">Pyridoxal-phosphate dependent enzyme</fullName>
    </submittedName>
</protein>
<dbReference type="EMBL" id="CP089984">
    <property type="protein sequence ID" value="WXB16569.1"/>
    <property type="molecule type" value="Genomic_DNA"/>
</dbReference>
<keyword evidence="3" id="KW-0456">Lyase</keyword>
<dbReference type="Proteomes" id="UP001370348">
    <property type="component" value="Chromosome"/>
</dbReference>
<dbReference type="InterPro" id="IPR036052">
    <property type="entry name" value="TrpB-like_PALP_sf"/>
</dbReference>
<gene>
    <name evidence="5" type="ORF">LZC94_04645</name>
</gene>
<accession>A0ABZ2M052</accession>
<keyword evidence="2" id="KW-0663">Pyridoxal phosphate</keyword>
<evidence type="ECO:0000259" key="4">
    <source>
        <dbReference type="Pfam" id="PF00291"/>
    </source>
</evidence>
<dbReference type="SUPFAM" id="SSF53686">
    <property type="entry name" value="Tryptophan synthase beta subunit-like PLP-dependent enzymes"/>
    <property type="match status" value="1"/>
</dbReference>
<evidence type="ECO:0000313" key="6">
    <source>
        <dbReference type="Proteomes" id="UP001370348"/>
    </source>
</evidence>